<evidence type="ECO:0000313" key="3">
    <source>
        <dbReference type="Proteomes" id="UP001054945"/>
    </source>
</evidence>
<reference evidence="2 3" key="1">
    <citation type="submission" date="2021-06" db="EMBL/GenBank/DDBJ databases">
        <title>Caerostris extrusa draft genome.</title>
        <authorList>
            <person name="Kono N."/>
            <person name="Arakawa K."/>
        </authorList>
    </citation>
    <scope>NUCLEOTIDE SEQUENCE [LARGE SCALE GENOMIC DNA]</scope>
</reference>
<organism evidence="2 3">
    <name type="scientific">Caerostris extrusa</name>
    <name type="common">Bark spider</name>
    <name type="synonym">Caerostris bankana</name>
    <dbReference type="NCBI Taxonomy" id="172846"/>
    <lineage>
        <taxon>Eukaryota</taxon>
        <taxon>Metazoa</taxon>
        <taxon>Ecdysozoa</taxon>
        <taxon>Arthropoda</taxon>
        <taxon>Chelicerata</taxon>
        <taxon>Arachnida</taxon>
        <taxon>Araneae</taxon>
        <taxon>Araneomorphae</taxon>
        <taxon>Entelegynae</taxon>
        <taxon>Araneoidea</taxon>
        <taxon>Araneidae</taxon>
        <taxon>Caerostris</taxon>
    </lineage>
</organism>
<protein>
    <submittedName>
        <fullName evidence="2">Uncharacterized protein</fullName>
    </submittedName>
</protein>
<proteinExistence type="predicted"/>
<evidence type="ECO:0000313" key="2">
    <source>
        <dbReference type="EMBL" id="GIY70407.1"/>
    </source>
</evidence>
<accession>A0AAV4VJN6</accession>
<dbReference type="AlphaFoldDB" id="A0AAV4VJN6"/>
<evidence type="ECO:0000256" key="1">
    <source>
        <dbReference type="SAM" id="MobiDB-lite"/>
    </source>
</evidence>
<dbReference type="Proteomes" id="UP001054945">
    <property type="component" value="Unassembled WGS sequence"/>
</dbReference>
<feature type="region of interest" description="Disordered" evidence="1">
    <location>
        <begin position="56"/>
        <end position="81"/>
    </location>
</feature>
<gene>
    <name evidence="2" type="ORF">CEXT_286171</name>
</gene>
<keyword evidence="3" id="KW-1185">Reference proteome</keyword>
<dbReference type="EMBL" id="BPLR01014660">
    <property type="protein sequence ID" value="GIY70407.1"/>
    <property type="molecule type" value="Genomic_DNA"/>
</dbReference>
<comment type="caution">
    <text evidence="2">The sequence shown here is derived from an EMBL/GenBank/DDBJ whole genome shotgun (WGS) entry which is preliminary data.</text>
</comment>
<name>A0AAV4VJN6_CAEEX</name>
<sequence>MVQLNSSQIKSWYRTKALQHTMRVKSHHYVLKGYTALERMYNFYWTPNFIMRRKHRDGTTPVRSSCASSPAMEKAPQSRLE</sequence>